<accession>L9VHD2</accession>
<sequence>MIEQTHPSPEISQLPTEVESPQGKLVYLYIDATGGATADEMGQILSMKKIGILSVLNSLSSAGLVEKRDDRYVLAN</sequence>
<dbReference type="OrthoDB" id="182995at2157"/>
<keyword evidence="2" id="KW-1185">Reference proteome</keyword>
<gene>
    <name evidence="1" type="ORF">C496_20955</name>
</gene>
<name>L9VHD2_9EURY</name>
<protein>
    <recommendedName>
        <fullName evidence="3">MarR family transcriptional regulator</fullName>
    </recommendedName>
</protein>
<dbReference type="EMBL" id="AOHW01000050">
    <property type="protein sequence ID" value="ELY36610.1"/>
    <property type="molecule type" value="Genomic_DNA"/>
</dbReference>
<dbReference type="RefSeq" id="WP_006092426.1">
    <property type="nucleotide sequence ID" value="NZ_AOHW01000050.1"/>
</dbReference>
<proteinExistence type="predicted"/>
<dbReference type="AlphaFoldDB" id="L9VHD2"/>
<comment type="caution">
    <text evidence="1">The sequence shown here is derived from an EMBL/GenBank/DDBJ whole genome shotgun (WGS) entry which is preliminary data.</text>
</comment>
<dbReference type="eggNOG" id="arCOG08021">
    <property type="taxonomic scope" value="Archaea"/>
</dbReference>
<reference evidence="1 2" key="1">
    <citation type="journal article" date="2014" name="PLoS Genet.">
        <title>Phylogenetically driven sequencing of extremely halophilic archaea reveals strategies for static and dynamic osmo-response.</title>
        <authorList>
            <person name="Becker E.A."/>
            <person name="Seitzer P.M."/>
            <person name="Tritt A."/>
            <person name="Larsen D."/>
            <person name="Krusor M."/>
            <person name="Yao A.I."/>
            <person name="Wu D."/>
            <person name="Madern D."/>
            <person name="Eisen J.A."/>
            <person name="Darling A.E."/>
            <person name="Facciotti M.T."/>
        </authorList>
    </citation>
    <scope>NUCLEOTIDE SEQUENCE [LARGE SCALE GENOMIC DNA]</scope>
    <source>
        <strain evidence="1 2">GA33</strain>
    </source>
</reference>
<evidence type="ECO:0000313" key="1">
    <source>
        <dbReference type="EMBL" id="ELY36610.1"/>
    </source>
</evidence>
<organism evidence="1 2">
    <name type="scientific">Natronorubrum tibetense GA33</name>
    <dbReference type="NCBI Taxonomy" id="1114856"/>
    <lineage>
        <taxon>Archaea</taxon>
        <taxon>Methanobacteriati</taxon>
        <taxon>Methanobacteriota</taxon>
        <taxon>Stenosarchaea group</taxon>
        <taxon>Halobacteria</taxon>
        <taxon>Halobacteriales</taxon>
        <taxon>Natrialbaceae</taxon>
        <taxon>Natronorubrum</taxon>
    </lineage>
</organism>
<evidence type="ECO:0008006" key="3">
    <source>
        <dbReference type="Google" id="ProtNLM"/>
    </source>
</evidence>
<evidence type="ECO:0000313" key="2">
    <source>
        <dbReference type="Proteomes" id="UP000011599"/>
    </source>
</evidence>
<dbReference type="PATRIC" id="fig|1114856.3.peg.4324"/>
<dbReference type="Proteomes" id="UP000011599">
    <property type="component" value="Unassembled WGS sequence"/>
</dbReference>